<evidence type="ECO:0000313" key="1">
    <source>
        <dbReference type="EMBL" id="EFC52088.1"/>
    </source>
</evidence>
<dbReference type="EMBL" id="ACEO02000006">
    <property type="protein sequence ID" value="EFC52088.1"/>
    <property type="molecule type" value="Genomic_DNA"/>
</dbReference>
<evidence type="ECO:0000313" key="2">
    <source>
        <dbReference type="Proteomes" id="UP000004621"/>
    </source>
</evidence>
<comment type="caution">
    <text evidence="1">The sequence shown here is derived from an EMBL/GenBank/DDBJ whole genome shotgun (WGS) entry which is preliminary data.</text>
</comment>
<sequence>MIGHVVAGNELDGFALTADEKMAGDAQGVDDAEKRMLVRVDLVGKQFFHCPCVVLKRREGNIVEDNQ</sequence>
<name>A0A9W5MZB4_NEISU</name>
<accession>A0A9W5MZB4</accession>
<dbReference type="AlphaFoldDB" id="A0A9W5MZB4"/>
<organism evidence="1 2">
    <name type="scientific">Neisseria subflava NJ9703</name>
    <dbReference type="NCBI Taxonomy" id="546268"/>
    <lineage>
        <taxon>Bacteria</taxon>
        <taxon>Pseudomonadati</taxon>
        <taxon>Pseudomonadota</taxon>
        <taxon>Betaproteobacteria</taxon>
        <taxon>Neisseriales</taxon>
        <taxon>Neisseriaceae</taxon>
        <taxon>Neisseria</taxon>
    </lineage>
</organism>
<reference evidence="1 2" key="1">
    <citation type="submission" date="2010-01" db="EMBL/GenBank/DDBJ databases">
        <authorList>
            <person name="Weinstock G."/>
            <person name="Sodergren E."/>
            <person name="Clifton S."/>
            <person name="Fulton L."/>
            <person name="Fulton B."/>
            <person name="Courtney L."/>
            <person name="Fronick C."/>
            <person name="Harrison M."/>
            <person name="Strong C."/>
            <person name="Farmer C."/>
            <person name="Delahaunty K."/>
            <person name="Markovic C."/>
            <person name="Hall O."/>
            <person name="Minx P."/>
            <person name="Tomlinson C."/>
            <person name="Mitreva M."/>
            <person name="Nelson J."/>
            <person name="Hou S."/>
            <person name="Wollam A."/>
            <person name="Pepin K.H."/>
            <person name="Johnson M."/>
            <person name="Bhonagiri V."/>
            <person name="Nash W.E."/>
            <person name="Warren W."/>
            <person name="Chinwalla A."/>
            <person name="Mardis E.R."/>
            <person name="Wilson R.K."/>
        </authorList>
    </citation>
    <scope>NUCLEOTIDE SEQUENCE [LARGE SCALE GENOMIC DNA]</scope>
    <source>
        <strain evidence="1 2">NJ9703</strain>
    </source>
</reference>
<protein>
    <submittedName>
        <fullName evidence="1">Uncharacterized protein</fullName>
    </submittedName>
</protein>
<dbReference type="Proteomes" id="UP000004621">
    <property type="component" value="Unassembled WGS sequence"/>
</dbReference>
<proteinExistence type="predicted"/>
<gene>
    <name evidence="1" type="ORF">NEISUBOT_04492</name>
</gene>